<accession>A0ABR4CHC0</accession>
<protein>
    <submittedName>
        <fullName evidence="1">Uncharacterized protein</fullName>
    </submittedName>
</protein>
<keyword evidence="2" id="KW-1185">Reference proteome</keyword>
<evidence type="ECO:0000313" key="1">
    <source>
        <dbReference type="EMBL" id="KAL2068569.1"/>
    </source>
</evidence>
<dbReference type="EMBL" id="JAZHXI010000008">
    <property type="protein sequence ID" value="KAL2068569.1"/>
    <property type="molecule type" value="Genomic_DNA"/>
</dbReference>
<gene>
    <name evidence="1" type="ORF">VTL71DRAFT_14906</name>
</gene>
<reference evidence="1 2" key="1">
    <citation type="journal article" date="2024" name="Commun. Biol.">
        <title>Comparative genomic analysis of thermophilic fungi reveals convergent evolutionary adaptations and gene losses.</title>
        <authorList>
            <person name="Steindorff A.S."/>
            <person name="Aguilar-Pontes M.V."/>
            <person name="Robinson A.J."/>
            <person name="Andreopoulos B."/>
            <person name="LaButti K."/>
            <person name="Kuo A."/>
            <person name="Mondo S."/>
            <person name="Riley R."/>
            <person name="Otillar R."/>
            <person name="Haridas S."/>
            <person name="Lipzen A."/>
            <person name="Grimwood J."/>
            <person name="Schmutz J."/>
            <person name="Clum A."/>
            <person name="Reid I.D."/>
            <person name="Moisan M.C."/>
            <person name="Butler G."/>
            <person name="Nguyen T.T.M."/>
            <person name="Dewar K."/>
            <person name="Conant G."/>
            <person name="Drula E."/>
            <person name="Henrissat B."/>
            <person name="Hansel C."/>
            <person name="Singer S."/>
            <person name="Hutchinson M.I."/>
            <person name="de Vries R.P."/>
            <person name="Natvig D.O."/>
            <person name="Powell A.J."/>
            <person name="Tsang A."/>
            <person name="Grigoriev I.V."/>
        </authorList>
    </citation>
    <scope>NUCLEOTIDE SEQUENCE [LARGE SCALE GENOMIC DNA]</scope>
    <source>
        <strain evidence="1 2">CBS 494.80</strain>
    </source>
</reference>
<organism evidence="1 2">
    <name type="scientific">Oculimacula yallundae</name>
    <dbReference type="NCBI Taxonomy" id="86028"/>
    <lineage>
        <taxon>Eukaryota</taxon>
        <taxon>Fungi</taxon>
        <taxon>Dikarya</taxon>
        <taxon>Ascomycota</taxon>
        <taxon>Pezizomycotina</taxon>
        <taxon>Leotiomycetes</taxon>
        <taxon>Helotiales</taxon>
        <taxon>Ploettnerulaceae</taxon>
        <taxon>Oculimacula</taxon>
    </lineage>
</organism>
<sequence length="226" mass="26270">MDSTLSAQEFMVWLRPWLERHEESDLRLVQHIAIDRAWLYHSDSIPKLGVQVGELVRLLGNVKVLHLVSLNSHWSLQPWTMWRDIGRVPDDRRVEFTWVDMEEVRKRPAEHCPSLRKEWGEDSLMARAGPDVLSLEGQHAIARSGEVVQMLEEERLNFPTGWSMPRVQLDFVRYDRVKLDRRILEQEKAKASVKRGNAKAFLARATGELLPQLVPVSTFGRWFGRG</sequence>
<name>A0ABR4CHC0_9HELO</name>
<dbReference type="Proteomes" id="UP001595075">
    <property type="component" value="Unassembled WGS sequence"/>
</dbReference>
<comment type="caution">
    <text evidence="1">The sequence shown here is derived from an EMBL/GenBank/DDBJ whole genome shotgun (WGS) entry which is preliminary data.</text>
</comment>
<proteinExistence type="predicted"/>
<evidence type="ECO:0000313" key="2">
    <source>
        <dbReference type="Proteomes" id="UP001595075"/>
    </source>
</evidence>